<feature type="compositionally biased region" description="Basic residues" evidence="1">
    <location>
        <begin position="322"/>
        <end position="331"/>
    </location>
</feature>
<feature type="region of interest" description="Disordered" evidence="1">
    <location>
        <begin position="123"/>
        <end position="214"/>
    </location>
</feature>
<feature type="compositionally biased region" description="Basic residues" evidence="1">
    <location>
        <begin position="367"/>
        <end position="379"/>
    </location>
</feature>
<gene>
    <name evidence="2" type="ORF">HDK90DRAFT_506579</name>
</gene>
<feature type="compositionally biased region" description="Basic and acidic residues" evidence="1">
    <location>
        <begin position="137"/>
        <end position="159"/>
    </location>
</feature>
<comment type="caution">
    <text evidence="2">The sequence shown here is derived from an EMBL/GenBank/DDBJ whole genome shotgun (WGS) entry which is preliminary data.</text>
</comment>
<feature type="compositionally biased region" description="Low complexity" evidence="1">
    <location>
        <begin position="33"/>
        <end position="47"/>
    </location>
</feature>
<feature type="region of interest" description="Disordered" evidence="1">
    <location>
        <begin position="306"/>
        <end position="339"/>
    </location>
</feature>
<protein>
    <submittedName>
        <fullName evidence="2">Uncharacterized protein</fullName>
    </submittedName>
</protein>
<dbReference type="EMBL" id="JBBWRZ010000001">
    <property type="protein sequence ID" value="KAK8246851.1"/>
    <property type="molecule type" value="Genomic_DNA"/>
</dbReference>
<feature type="compositionally biased region" description="Polar residues" evidence="1">
    <location>
        <begin position="160"/>
        <end position="170"/>
    </location>
</feature>
<evidence type="ECO:0000313" key="2">
    <source>
        <dbReference type="EMBL" id="KAK8246851.1"/>
    </source>
</evidence>
<name>A0ABR1Z3H9_9PEZI</name>
<feature type="compositionally biased region" description="Low complexity" evidence="1">
    <location>
        <begin position="10"/>
        <end position="25"/>
    </location>
</feature>
<feature type="compositionally biased region" description="Basic and acidic residues" evidence="1">
    <location>
        <begin position="247"/>
        <end position="267"/>
    </location>
</feature>
<feature type="compositionally biased region" description="Basic residues" evidence="1">
    <location>
        <begin position="272"/>
        <end position="284"/>
    </location>
</feature>
<evidence type="ECO:0000313" key="3">
    <source>
        <dbReference type="Proteomes" id="UP001492380"/>
    </source>
</evidence>
<organism evidence="2 3">
    <name type="scientific">Phyllosticta capitalensis</name>
    <dbReference type="NCBI Taxonomy" id="121624"/>
    <lineage>
        <taxon>Eukaryota</taxon>
        <taxon>Fungi</taxon>
        <taxon>Dikarya</taxon>
        <taxon>Ascomycota</taxon>
        <taxon>Pezizomycotina</taxon>
        <taxon>Dothideomycetes</taxon>
        <taxon>Dothideomycetes incertae sedis</taxon>
        <taxon>Botryosphaeriales</taxon>
        <taxon>Phyllostictaceae</taxon>
        <taxon>Phyllosticta</taxon>
    </lineage>
</organism>
<dbReference type="Proteomes" id="UP001492380">
    <property type="component" value="Unassembled WGS sequence"/>
</dbReference>
<keyword evidence="3" id="KW-1185">Reference proteome</keyword>
<feature type="region of interest" description="Disordered" evidence="1">
    <location>
        <begin position="1"/>
        <end position="53"/>
    </location>
</feature>
<reference evidence="2 3" key="1">
    <citation type="submission" date="2024-04" db="EMBL/GenBank/DDBJ databases">
        <title>Phyllosticta paracitricarpa is synonymous to the EU quarantine fungus P. citricarpa based on phylogenomic analyses.</title>
        <authorList>
            <consortium name="Lawrence Berkeley National Laboratory"/>
            <person name="Van Ingen-Buijs V.A."/>
            <person name="Van Westerhoven A.C."/>
            <person name="Haridas S."/>
            <person name="Skiadas P."/>
            <person name="Martin F."/>
            <person name="Groenewald J.Z."/>
            <person name="Crous P.W."/>
            <person name="Seidl M.F."/>
        </authorList>
    </citation>
    <scope>NUCLEOTIDE SEQUENCE [LARGE SCALE GENOMIC DNA]</scope>
    <source>
        <strain evidence="2 3">CBS 123374</strain>
    </source>
</reference>
<proteinExistence type="predicted"/>
<sequence>MSDDHPYHLRSPAPSPSSRGSRSNSIETFVAFSHSRSTSGSPSTSSPANAISTQPILADDDLIGRLLLELFVEEDPTQLLAPAKRELSTIEKAVRRVRRDGNGLATRALVSGGYRVFDFEDDGKEKEAKVDSPMGDRSPKPQERKRAGDAVEGRSEEQKNQLPDTSTLGNEATLLASAEATERKQILPTQPVPKTASDIDTGGEEAEQDRQVRIKSEPSVWYEVEYGPGGRRATEDNWLTLGEKRKLERMSREKMLKQNREHKEKSHALQRATKRQKRRKKARLSKREQTRFAAHNMLTDRSGRILTPGKREHIEYNENTQQRKRASRKNRRSQDAQDIARHELKARVMEGTASNMEAAQYRVEQKQKKRKTRTRKKDVAKKDKGLMVDRMDGVDLEGDSLSRSFVRDVDRLSCGDDQR</sequence>
<feature type="region of interest" description="Disordered" evidence="1">
    <location>
        <begin position="247"/>
        <end position="289"/>
    </location>
</feature>
<evidence type="ECO:0000256" key="1">
    <source>
        <dbReference type="SAM" id="MobiDB-lite"/>
    </source>
</evidence>
<feature type="region of interest" description="Disordered" evidence="1">
    <location>
        <begin position="352"/>
        <end position="388"/>
    </location>
</feature>
<accession>A0ABR1Z3H9</accession>